<evidence type="ECO:0000313" key="7">
    <source>
        <dbReference type="EMBL" id="NER15876.1"/>
    </source>
</evidence>
<dbReference type="RefSeq" id="WP_164029141.1">
    <property type="nucleotide sequence ID" value="NZ_JAABOQ010000001.1"/>
</dbReference>
<keyword evidence="3" id="KW-0998">Cell outer membrane</keyword>
<evidence type="ECO:0000256" key="1">
    <source>
        <dbReference type="ARBA" id="ARBA00004442"/>
    </source>
</evidence>
<feature type="region of interest" description="Disordered" evidence="5">
    <location>
        <begin position="51"/>
        <end position="89"/>
    </location>
</feature>
<dbReference type="InterPro" id="IPR006664">
    <property type="entry name" value="OMP_bac"/>
</dbReference>
<evidence type="ECO:0000256" key="2">
    <source>
        <dbReference type="ARBA" id="ARBA00023136"/>
    </source>
</evidence>
<dbReference type="CDD" id="cd07185">
    <property type="entry name" value="OmpA_C-like"/>
    <property type="match status" value="1"/>
</dbReference>
<dbReference type="GO" id="GO:0009279">
    <property type="term" value="C:cell outer membrane"/>
    <property type="evidence" value="ECO:0007669"/>
    <property type="project" value="UniProtKB-SubCell"/>
</dbReference>
<protein>
    <submittedName>
        <fullName evidence="7">OmpA family protein</fullName>
    </submittedName>
</protein>
<comment type="caution">
    <text evidence="7">The sequence shown here is derived from an EMBL/GenBank/DDBJ whole genome shotgun (WGS) entry which is preliminary data.</text>
</comment>
<evidence type="ECO:0000259" key="6">
    <source>
        <dbReference type="PROSITE" id="PS51123"/>
    </source>
</evidence>
<organism evidence="7 8">
    <name type="scientific">Spongiivirga citrea</name>
    <dbReference type="NCBI Taxonomy" id="1481457"/>
    <lineage>
        <taxon>Bacteria</taxon>
        <taxon>Pseudomonadati</taxon>
        <taxon>Bacteroidota</taxon>
        <taxon>Flavobacteriia</taxon>
        <taxon>Flavobacteriales</taxon>
        <taxon>Flavobacteriaceae</taxon>
        <taxon>Spongiivirga</taxon>
    </lineage>
</organism>
<dbReference type="GO" id="GO:0005975">
    <property type="term" value="P:carbohydrate metabolic process"/>
    <property type="evidence" value="ECO:0007669"/>
    <property type="project" value="UniProtKB-ARBA"/>
</dbReference>
<evidence type="ECO:0000256" key="3">
    <source>
        <dbReference type="ARBA" id="ARBA00023237"/>
    </source>
</evidence>
<feature type="domain" description="OmpA-like" evidence="6">
    <location>
        <begin position="298"/>
        <end position="413"/>
    </location>
</feature>
<dbReference type="PANTHER" id="PTHR30329:SF21">
    <property type="entry name" value="LIPOPROTEIN YIAD-RELATED"/>
    <property type="match status" value="1"/>
</dbReference>
<dbReference type="InterPro" id="IPR013320">
    <property type="entry name" value="ConA-like_dom_sf"/>
</dbReference>
<dbReference type="AlphaFoldDB" id="A0A6M0CDJ8"/>
<dbReference type="SUPFAM" id="SSF103088">
    <property type="entry name" value="OmpA-like"/>
    <property type="match status" value="1"/>
</dbReference>
<dbReference type="Gene3D" id="2.60.120.200">
    <property type="match status" value="1"/>
</dbReference>
<accession>A0A6M0CDJ8</accession>
<keyword evidence="2 4" id="KW-0472">Membrane</keyword>
<dbReference type="PRINTS" id="PR01021">
    <property type="entry name" value="OMPADOMAIN"/>
</dbReference>
<evidence type="ECO:0000313" key="8">
    <source>
        <dbReference type="Proteomes" id="UP000474296"/>
    </source>
</evidence>
<name>A0A6M0CDJ8_9FLAO</name>
<dbReference type="Proteomes" id="UP000474296">
    <property type="component" value="Unassembled WGS sequence"/>
</dbReference>
<dbReference type="InterPro" id="IPR036737">
    <property type="entry name" value="OmpA-like_sf"/>
</dbReference>
<sequence>MKNTLKILFAVVAIAFVQQSEAQIWKKIKKRAEKKVEQKVLKETDKKIDKVLNPKQAEEKRKKDSITAAKNPKKGTTKPSQNQNENPKEGEEKIGFWMSYDFIPGKEVIFFDNMQEEDYGDFPRRWDLLGGNAEVGRFGKEKVLLFYNTNTVINPLFKEEKYLPDAFSIEFDIYFDEVAQNNRSEYKLYFNDDLYNPIEIKSYFPFEVTYKAFKHSTSQYKNIRDFNGWHHIAISYHKGYLKMYFDEQKVLNIPRLDFVPEKLNKIKVYYSESSKQKRVLSIKNFKLAKGGGKPYAQVIADGKFVTHGILFDTGKATLKAQSAGVLKRVTDMLLDNPDWKFEIVGHTDSDGDDESNLVLSQKRAEAVKQALLDRDIDAMRLTTSGKGEAEALNGNSTPEEKANNRRVEFILKK</sequence>
<keyword evidence="8" id="KW-1185">Reference proteome</keyword>
<evidence type="ECO:0000256" key="4">
    <source>
        <dbReference type="PROSITE-ProRule" id="PRU00473"/>
    </source>
</evidence>
<dbReference type="Gene3D" id="3.30.1330.60">
    <property type="entry name" value="OmpA-like domain"/>
    <property type="match status" value="1"/>
</dbReference>
<comment type="subcellular location">
    <subcellularLocation>
        <location evidence="1">Cell outer membrane</location>
    </subcellularLocation>
</comment>
<dbReference type="PANTHER" id="PTHR30329">
    <property type="entry name" value="STATOR ELEMENT OF FLAGELLAR MOTOR COMPLEX"/>
    <property type="match status" value="1"/>
</dbReference>
<dbReference type="Pfam" id="PF00691">
    <property type="entry name" value="OmpA"/>
    <property type="match status" value="1"/>
</dbReference>
<proteinExistence type="predicted"/>
<gene>
    <name evidence="7" type="ORF">GWK10_01575</name>
</gene>
<dbReference type="GO" id="GO:0004553">
    <property type="term" value="F:hydrolase activity, hydrolyzing O-glycosyl compounds"/>
    <property type="evidence" value="ECO:0007669"/>
    <property type="project" value="UniProtKB-ARBA"/>
</dbReference>
<reference evidence="7 8" key="1">
    <citation type="submission" date="2020-01" db="EMBL/GenBank/DDBJ databases">
        <title>Spongiivirga citrea KCTC 32990T.</title>
        <authorList>
            <person name="Wang G."/>
        </authorList>
    </citation>
    <scope>NUCLEOTIDE SEQUENCE [LARGE SCALE GENOMIC DNA]</scope>
    <source>
        <strain evidence="7 8">KCTC 32990</strain>
    </source>
</reference>
<feature type="compositionally biased region" description="Basic and acidic residues" evidence="5">
    <location>
        <begin position="51"/>
        <end position="65"/>
    </location>
</feature>
<dbReference type="PROSITE" id="PS51123">
    <property type="entry name" value="OMPA_2"/>
    <property type="match status" value="1"/>
</dbReference>
<dbReference type="InterPro" id="IPR006665">
    <property type="entry name" value="OmpA-like"/>
</dbReference>
<dbReference type="SUPFAM" id="SSF49899">
    <property type="entry name" value="Concanavalin A-like lectins/glucanases"/>
    <property type="match status" value="1"/>
</dbReference>
<dbReference type="EMBL" id="JAABOQ010000001">
    <property type="protein sequence ID" value="NER15876.1"/>
    <property type="molecule type" value="Genomic_DNA"/>
</dbReference>
<dbReference type="InterPro" id="IPR050330">
    <property type="entry name" value="Bact_OuterMem_StrucFunc"/>
</dbReference>
<evidence type="ECO:0000256" key="5">
    <source>
        <dbReference type="SAM" id="MobiDB-lite"/>
    </source>
</evidence>